<dbReference type="SUPFAM" id="SSF48403">
    <property type="entry name" value="Ankyrin repeat"/>
    <property type="match status" value="1"/>
</dbReference>
<dbReference type="AlphaFoldDB" id="A0A1C5HTA9"/>
<dbReference type="EMBL" id="LT607750">
    <property type="protein sequence ID" value="SCG49178.1"/>
    <property type="molecule type" value="Genomic_DNA"/>
</dbReference>
<feature type="repeat" description="ANK" evidence="3">
    <location>
        <begin position="77"/>
        <end position="109"/>
    </location>
</feature>
<evidence type="ECO:0000256" key="3">
    <source>
        <dbReference type="PROSITE-ProRule" id="PRU00023"/>
    </source>
</evidence>
<keyword evidence="5" id="KW-1185">Reference proteome</keyword>
<evidence type="ECO:0000313" key="4">
    <source>
        <dbReference type="EMBL" id="SCG49178.1"/>
    </source>
</evidence>
<dbReference type="PANTHER" id="PTHR24171">
    <property type="entry name" value="ANKYRIN REPEAT DOMAIN-CONTAINING PROTEIN 39-RELATED"/>
    <property type="match status" value="1"/>
</dbReference>
<keyword evidence="1" id="KW-0677">Repeat</keyword>
<keyword evidence="2 3" id="KW-0040">ANK repeat</keyword>
<dbReference type="SMART" id="SM00248">
    <property type="entry name" value="ANK"/>
    <property type="match status" value="2"/>
</dbReference>
<dbReference type="PROSITE" id="PS50297">
    <property type="entry name" value="ANK_REP_REGION"/>
    <property type="match status" value="1"/>
</dbReference>
<reference evidence="4 5" key="1">
    <citation type="submission" date="2016-06" db="EMBL/GenBank/DDBJ databases">
        <authorList>
            <person name="Kjaerup R.B."/>
            <person name="Dalgaard T.S."/>
            <person name="Juul-Madsen H.R."/>
        </authorList>
    </citation>
    <scope>NUCLEOTIDE SEQUENCE [LARGE SCALE GENOMIC DNA]</scope>
    <source>
        <strain evidence="4 5">DSM 43904</strain>
    </source>
</reference>
<organism evidence="4 5">
    <name type="scientific">Micromonospora echinaurantiaca</name>
    <dbReference type="NCBI Taxonomy" id="47857"/>
    <lineage>
        <taxon>Bacteria</taxon>
        <taxon>Bacillati</taxon>
        <taxon>Actinomycetota</taxon>
        <taxon>Actinomycetes</taxon>
        <taxon>Micromonosporales</taxon>
        <taxon>Micromonosporaceae</taxon>
        <taxon>Micromonospora</taxon>
    </lineage>
</organism>
<dbReference type="PROSITE" id="PS50088">
    <property type="entry name" value="ANK_REPEAT"/>
    <property type="match status" value="2"/>
</dbReference>
<dbReference type="RefSeq" id="WP_088993692.1">
    <property type="nucleotide sequence ID" value="NZ_LT607750.1"/>
</dbReference>
<evidence type="ECO:0000256" key="1">
    <source>
        <dbReference type="ARBA" id="ARBA00022737"/>
    </source>
</evidence>
<sequence>MTEELDAETLAFAHRMFDLARDGATAELADYVDAGLPVNLTNDKGDTLLILAAYHAHPDTVAALLDRGADHSRTNDRGQTALAAAVFRSSTGAVRALLAAGADPDHGSPSAVDTAGFFDLPQMLALLRPESGPTTD</sequence>
<evidence type="ECO:0000313" key="5">
    <source>
        <dbReference type="Proteomes" id="UP000198217"/>
    </source>
</evidence>
<accession>A0A1C5HTA9</accession>
<proteinExistence type="predicted"/>
<evidence type="ECO:0000256" key="2">
    <source>
        <dbReference type="ARBA" id="ARBA00023043"/>
    </source>
</evidence>
<dbReference type="Proteomes" id="UP000198217">
    <property type="component" value="Chromosome I"/>
</dbReference>
<feature type="repeat" description="ANK" evidence="3">
    <location>
        <begin position="44"/>
        <end position="76"/>
    </location>
</feature>
<dbReference type="Pfam" id="PF12796">
    <property type="entry name" value="Ank_2"/>
    <property type="match status" value="1"/>
</dbReference>
<dbReference type="InterPro" id="IPR036770">
    <property type="entry name" value="Ankyrin_rpt-contain_sf"/>
</dbReference>
<gene>
    <name evidence="4" type="ORF">GA0070609_2188</name>
</gene>
<name>A0A1C5HTA9_9ACTN</name>
<protein>
    <submittedName>
        <fullName evidence="4">Uncharacterized protein</fullName>
    </submittedName>
</protein>
<dbReference type="Gene3D" id="1.25.40.20">
    <property type="entry name" value="Ankyrin repeat-containing domain"/>
    <property type="match status" value="1"/>
</dbReference>
<dbReference type="InterPro" id="IPR002110">
    <property type="entry name" value="Ankyrin_rpt"/>
</dbReference>